<evidence type="ECO:0000256" key="4">
    <source>
        <dbReference type="ARBA" id="ARBA00023040"/>
    </source>
</evidence>
<sequence length="155" mass="16907">MEDLGDAYPLETTPPFNISHALPAVNESCEDLGCYMVLTEAEKTAIGSICFLAGPITFLENALVLGLIGNTPSLRRRPSYLFIGSLALADVFASCFFTSSFLDFHLFHRKAPESNSEERIGRGKLCAPRLLSQQKKGCTCCILGHVQSLPDNLHS</sequence>
<dbReference type="Gene3D" id="1.20.1070.10">
    <property type="entry name" value="Rhodopsin 7-helix transmembrane proteins"/>
    <property type="match status" value="1"/>
</dbReference>
<keyword evidence="4" id="KW-0297">G-protein coupled receptor</keyword>
<evidence type="ECO:0000256" key="9">
    <source>
        <dbReference type="SAM" id="Phobius"/>
    </source>
</evidence>
<accession>A0AAD7SMP9</accession>
<evidence type="ECO:0000313" key="11">
    <source>
        <dbReference type="Proteomes" id="UP001221898"/>
    </source>
</evidence>
<evidence type="ECO:0000256" key="2">
    <source>
        <dbReference type="ARBA" id="ARBA00004651"/>
    </source>
</evidence>
<dbReference type="AlphaFoldDB" id="A0AAD7SMP9"/>
<keyword evidence="9" id="KW-0812">Transmembrane</keyword>
<evidence type="ECO:0000256" key="7">
    <source>
        <dbReference type="ARBA" id="ARBA00023224"/>
    </source>
</evidence>
<proteinExistence type="predicted"/>
<dbReference type="GO" id="GO:0004949">
    <property type="term" value="F:cannabinoid receptor activity"/>
    <property type="evidence" value="ECO:0007669"/>
    <property type="project" value="InterPro"/>
</dbReference>
<gene>
    <name evidence="10" type="ORF">AAFF_G00329540</name>
</gene>
<dbReference type="Proteomes" id="UP001221898">
    <property type="component" value="Unassembled WGS sequence"/>
</dbReference>
<keyword evidence="11" id="KW-1185">Reference proteome</keyword>
<evidence type="ECO:0000256" key="6">
    <source>
        <dbReference type="ARBA" id="ARBA00023180"/>
    </source>
</evidence>
<evidence type="ECO:0000256" key="1">
    <source>
        <dbReference type="ARBA" id="ARBA00004316"/>
    </source>
</evidence>
<keyword evidence="9" id="KW-1133">Transmembrane helix</keyword>
<keyword evidence="6" id="KW-0325">Glycoprotein</keyword>
<feature type="transmembrane region" description="Helical" evidence="9">
    <location>
        <begin position="45"/>
        <end position="68"/>
    </location>
</feature>
<dbReference type="EMBL" id="JAINUG010000050">
    <property type="protein sequence ID" value="KAJ8405033.1"/>
    <property type="molecule type" value="Genomic_DNA"/>
</dbReference>
<protein>
    <submittedName>
        <fullName evidence="10">Uncharacterized protein</fullName>
    </submittedName>
</protein>
<evidence type="ECO:0000313" key="10">
    <source>
        <dbReference type="EMBL" id="KAJ8405033.1"/>
    </source>
</evidence>
<dbReference type="InterPro" id="IPR002230">
    <property type="entry name" value="Cnbnoid_rcpt"/>
</dbReference>
<keyword evidence="3" id="KW-1003">Cell membrane</keyword>
<feature type="transmembrane region" description="Helical" evidence="9">
    <location>
        <begin position="80"/>
        <end position="102"/>
    </location>
</feature>
<keyword evidence="8" id="KW-0966">Cell projection</keyword>
<dbReference type="GO" id="GO:0005886">
    <property type="term" value="C:plasma membrane"/>
    <property type="evidence" value="ECO:0007669"/>
    <property type="project" value="UniProtKB-SubCell"/>
</dbReference>
<keyword evidence="5" id="KW-0675">Receptor</keyword>
<dbReference type="PANTHER" id="PTHR22750">
    <property type="entry name" value="G-PROTEIN COUPLED RECEPTOR"/>
    <property type="match status" value="1"/>
</dbReference>
<dbReference type="GO" id="GO:0042995">
    <property type="term" value="C:cell projection"/>
    <property type="evidence" value="ECO:0007669"/>
    <property type="project" value="UniProtKB-SubCell"/>
</dbReference>
<evidence type="ECO:0000256" key="3">
    <source>
        <dbReference type="ARBA" id="ARBA00022475"/>
    </source>
</evidence>
<evidence type="ECO:0000256" key="5">
    <source>
        <dbReference type="ARBA" id="ARBA00023170"/>
    </source>
</evidence>
<comment type="caution">
    <text evidence="10">The sequence shown here is derived from an EMBL/GenBank/DDBJ whole genome shotgun (WGS) entry which is preliminary data.</text>
</comment>
<dbReference type="PRINTS" id="PR00362">
    <property type="entry name" value="CANNABINOIDR"/>
</dbReference>
<keyword evidence="7" id="KW-0807">Transducer</keyword>
<keyword evidence="9" id="KW-0472">Membrane</keyword>
<name>A0AAD7SMP9_9TELE</name>
<evidence type="ECO:0000256" key="8">
    <source>
        <dbReference type="ARBA" id="ARBA00023273"/>
    </source>
</evidence>
<dbReference type="SUPFAM" id="SSF81321">
    <property type="entry name" value="Family A G protein-coupled receptor-like"/>
    <property type="match status" value="1"/>
</dbReference>
<comment type="subcellular location">
    <subcellularLocation>
        <location evidence="2">Cell membrane</location>
        <topology evidence="2">Multi-pass membrane protein</topology>
    </subcellularLocation>
    <subcellularLocation>
        <location evidence="1">Cell projection</location>
    </subcellularLocation>
</comment>
<organism evidence="10 11">
    <name type="scientific">Aldrovandia affinis</name>
    <dbReference type="NCBI Taxonomy" id="143900"/>
    <lineage>
        <taxon>Eukaryota</taxon>
        <taxon>Metazoa</taxon>
        <taxon>Chordata</taxon>
        <taxon>Craniata</taxon>
        <taxon>Vertebrata</taxon>
        <taxon>Euteleostomi</taxon>
        <taxon>Actinopterygii</taxon>
        <taxon>Neopterygii</taxon>
        <taxon>Teleostei</taxon>
        <taxon>Notacanthiformes</taxon>
        <taxon>Halosauridae</taxon>
        <taxon>Aldrovandia</taxon>
    </lineage>
</organism>
<reference evidence="10" key="1">
    <citation type="journal article" date="2023" name="Science">
        <title>Genome structures resolve the early diversification of teleost fishes.</title>
        <authorList>
            <person name="Parey E."/>
            <person name="Louis A."/>
            <person name="Montfort J."/>
            <person name="Bouchez O."/>
            <person name="Roques C."/>
            <person name="Iampietro C."/>
            <person name="Lluch J."/>
            <person name="Castinel A."/>
            <person name="Donnadieu C."/>
            <person name="Desvignes T."/>
            <person name="Floi Bucao C."/>
            <person name="Jouanno E."/>
            <person name="Wen M."/>
            <person name="Mejri S."/>
            <person name="Dirks R."/>
            <person name="Jansen H."/>
            <person name="Henkel C."/>
            <person name="Chen W.J."/>
            <person name="Zahm M."/>
            <person name="Cabau C."/>
            <person name="Klopp C."/>
            <person name="Thompson A.W."/>
            <person name="Robinson-Rechavi M."/>
            <person name="Braasch I."/>
            <person name="Lecointre G."/>
            <person name="Bobe J."/>
            <person name="Postlethwait J.H."/>
            <person name="Berthelot C."/>
            <person name="Roest Crollius H."/>
            <person name="Guiguen Y."/>
        </authorList>
    </citation>
    <scope>NUCLEOTIDE SEQUENCE</scope>
    <source>
        <strain evidence="10">NC1722</strain>
    </source>
</reference>